<dbReference type="Proteomes" id="UP000076798">
    <property type="component" value="Unassembled WGS sequence"/>
</dbReference>
<keyword evidence="1" id="KW-0732">Signal</keyword>
<name>A0A166ECC0_9AGAM</name>
<sequence>MHFDLLSLVSVLTAVKLTLAYPLSANETLNLNYFDKRDTLICGFAARLVDFTACLPAGINFKLSADGKTVTREALTKNAAGHFLPPANSASECDHIIELALLNTMFNKNGYCAVANVLGRDFTADDKTNFLQTPINLINAQAANTNSIAHGTPVNLVFVTKSVNQQKQRFVTEALATGKAPANALNEAIVDYLKETRTQSLRVAAAIDSACAAKINTLKTGLLKNAGKATGRAKTADERLEQAVAAHEKLIEGSHGLTVVNQWKKVLATPAK</sequence>
<protein>
    <submittedName>
        <fullName evidence="2">Uncharacterized protein</fullName>
    </submittedName>
</protein>
<organism evidence="2 3">
    <name type="scientific">Sistotremastrum suecicum HHB10207 ss-3</name>
    <dbReference type="NCBI Taxonomy" id="1314776"/>
    <lineage>
        <taxon>Eukaryota</taxon>
        <taxon>Fungi</taxon>
        <taxon>Dikarya</taxon>
        <taxon>Basidiomycota</taxon>
        <taxon>Agaricomycotina</taxon>
        <taxon>Agaricomycetes</taxon>
        <taxon>Sistotremastrales</taxon>
        <taxon>Sistotremastraceae</taxon>
        <taxon>Sistotremastrum</taxon>
    </lineage>
</organism>
<dbReference type="OrthoDB" id="2795185at2759"/>
<accession>A0A166ECC0</accession>
<evidence type="ECO:0000313" key="3">
    <source>
        <dbReference type="Proteomes" id="UP000076798"/>
    </source>
</evidence>
<evidence type="ECO:0000313" key="2">
    <source>
        <dbReference type="EMBL" id="KZT39434.1"/>
    </source>
</evidence>
<keyword evidence="3" id="KW-1185">Reference proteome</keyword>
<evidence type="ECO:0000256" key="1">
    <source>
        <dbReference type="SAM" id="SignalP"/>
    </source>
</evidence>
<reference evidence="2 3" key="1">
    <citation type="journal article" date="2016" name="Mol. Biol. Evol.">
        <title>Comparative Genomics of Early-Diverging Mushroom-Forming Fungi Provides Insights into the Origins of Lignocellulose Decay Capabilities.</title>
        <authorList>
            <person name="Nagy L.G."/>
            <person name="Riley R."/>
            <person name="Tritt A."/>
            <person name="Adam C."/>
            <person name="Daum C."/>
            <person name="Floudas D."/>
            <person name="Sun H."/>
            <person name="Yadav J.S."/>
            <person name="Pangilinan J."/>
            <person name="Larsson K.H."/>
            <person name="Matsuura K."/>
            <person name="Barry K."/>
            <person name="Labutti K."/>
            <person name="Kuo R."/>
            <person name="Ohm R.A."/>
            <person name="Bhattacharya S.S."/>
            <person name="Shirouzu T."/>
            <person name="Yoshinaga Y."/>
            <person name="Martin F.M."/>
            <person name="Grigoriev I.V."/>
            <person name="Hibbett D.S."/>
        </authorList>
    </citation>
    <scope>NUCLEOTIDE SEQUENCE [LARGE SCALE GENOMIC DNA]</scope>
    <source>
        <strain evidence="2 3">HHB10207 ss-3</strain>
    </source>
</reference>
<dbReference type="EMBL" id="KV428046">
    <property type="protein sequence ID" value="KZT39434.1"/>
    <property type="molecule type" value="Genomic_DNA"/>
</dbReference>
<feature type="chain" id="PRO_5007872661" evidence="1">
    <location>
        <begin position="21"/>
        <end position="272"/>
    </location>
</feature>
<dbReference type="AlphaFoldDB" id="A0A166ECC0"/>
<proteinExistence type="predicted"/>
<gene>
    <name evidence="2" type="ORF">SISSUDRAFT_1045613</name>
</gene>
<feature type="signal peptide" evidence="1">
    <location>
        <begin position="1"/>
        <end position="20"/>
    </location>
</feature>